<evidence type="ECO:0000313" key="2">
    <source>
        <dbReference type="EMBL" id="HIZ35904.1"/>
    </source>
</evidence>
<dbReference type="InterPro" id="IPR002734">
    <property type="entry name" value="RibDG_C"/>
</dbReference>
<accession>A0A9D2J509</accession>
<evidence type="ECO:0000313" key="3">
    <source>
        <dbReference type="Proteomes" id="UP000824037"/>
    </source>
</evidence>
<proteinExistence type="predicted"/>
<dbReference type="SUPFAM" id="SSF53597">
    <property type="entry name" value="Dihydrofolate reductase-like"/>
    <property type="match status" value="1"/>
</dbReference>
<reference evidence="2" key="2">
    <citation type="submission" date="2021-04" db="EMBL/GenBank/DDBJ databases">
        <authorList>
            <person name="Gilroy R."/>
        </authorList>
    </citation>
    <scope>NUCLEOTIDE SEQUENCE</scope>
    <source>
        <strain evidence="2">ChiGjej4B4-7305</strain>
    </source>
</reference>
<organism evidence="2 3">
    <name type="scientific">Candidatus Ruania gallistercoris</name>
    <dbReference type="NCBI Taxonomy" id="2838746"/>
    <lineage>
        <taxon>Bacteria</taxon>
        <taxon>Bacillati</taxon>
        <taxon>Actinomycetota</taxon>
        <taxon>Actinomycetes</taxon>
        <taxon>Micrococcales</taxon>
        <taxon>Ruaniaceae</taxon>
        <taxon>Ruania</taxon>
    </lineage>
</organism>
<dbReference type="Proteomes" id="UP000824037">
    <property type="component" value="Unassembled WGS sequence"/>
</dbReference>
<dbReference type="Gene3D" id="3.40.430.10">
    <property type="entry name" value="Dihydrofolate Reductase, subunit A"/>
    <property type="match status" value="1"/>
</dbReference>
<dbReference type="Pfam" id="PF01872">
    <property type="entry name" value="RibD_C"/>
    <property type="match status" value="1"/>
</dbReference>
<feature type="domain" description="Bacterial bifunctional deaminase-reductase C-terminal" evidence="1">
    <location>
        <begin position="99"/>
        <end position="172"/>
    </location>
</feature>
<comment type="caution">
    <text evidence="2">The sequence shown here is derived from an EMBL/GenBank/DDBJ whole genome shotgun (WGS) entry which is preliminary data.</text>
</comment>
<reference evidence="2" key="1">
    <citation type="journal article" date="2021" name="PeerJ">
        <title>Extensive microbial diversity within the chicken gut microbiome revealed by metagenomics and culture.</title>
        <authorList>
            <person name="Gilroy R."/>
            <person name="Ravi A."/>
            <person name="Getino M."/>
            <person name="Pursley I."/>
            <person name="Horton D.L."/>
            <person name="Alikhan N.F."/>
            <person name="Baker D."/>
            <person name="Gharbi K."/>
            <person name="Hall N."/>
            <person name="Watson M."/>
            <person name="Adriaenssens E.M."/>
            <person name="Foster-Nyarko E."/>
            <person name="Jarju S."/>
            <person name="Secka A."/>
            <person name="Antonio M."/>
            <person name="Oren A."/>
            <person name="Chaudhuri R.R."/>
            <person name="La Ragione R."/>
            <person name="Hildebrand F."/>
            <person name="Pallen M.J."/>
        </authorList>
    </citation>
    <scope>NUCLEOTIDE SEQUENCE</scope>
    <source>
        <strain evidence="2">ChiGjej4B4-7305</strain>
    </source>
</reference>
<gene>
    <name evidence="2" type="ORF">H9815_09005</name>
</gene>
<protein>
    <submittedName>
        <fullName evidence="2">Dihydrofolate reductase family protein</fullName>
    </submittedName>
</protein>
<dbReference type="GO" id="GO:0008703">
    <property type="term" value="F:5-amino-6-(5-phosphoribosylamino)uracil reductase activity"/>
    <property type="evidence" value="ECO:0007669"/>
    <property type="project" value="InterPro"/>
</dbReference>
<name>A0A9D2J509_9MICO</name>
<dbReference type="AlphaFoldDB" id="A0A9D2J509"/>
<dbReference type="InterPro" id="IPR024072">
    <property type="entry name" value="DHFR-like_dom_sf"/>
</dbReference>
<sequence length="181" mass="19019">MARTVSAHLFCAVNGVVEAPDTFQFDAFGPEEGQLMGASLAGVTDVVIGRTLWEEWSEYWPPHADGDPFAAFINPARKHVLTSAGSGDLGWNSAAIDGDPVAYVRDLAGSGQGGIVVAGGIETVRSLFLAGVVDTLTLTVHPAVGQGRRLFDDTVPVTRLRLVEHTVTSAGNAVLTYSLRG</sequence>
<dbReference type="GO" id="GO:0009231">
    <property type="term" value="P:riboflavin biosynthetic process"/>
    <property type="evidence" value="ECO:0007669"/>
    <property type="project" value="InterPro"/>
</dbReference>
<dbReference type="EMBL" id="DXBY01000153">
    <property type="protein sequence ID" value="HIZ35904.1"/>
    <property type="molecule type" value="Genomic_DNA"/>
</dbReference>
<evidence type="ECO:0000259" key="1">
    <source>
        <dbReference type="Pfam" id="PF01872"/>
    </source>
</evidence>